<evidence type="ECO:0000256" key="5">
    <source>
        <dbReference type="SAM" id="Phobius"/>
    </source>
</evidence>
<dbReference type="PANTHER" id="PTHR37422:SF13">
    <property type="entry name" value="LIPOPOLYSACCHARIDE BIOSYNTHESIS PROTEIN PA4999-RELATED"/>
    <property type="match status" value="1"/>
</dbReference>
<evidence type="ECO:0000313" key="7">
    <source>
        <dbReference type="EMBL" id="PZD71748.1"/>
    </source>
</evidence>
<dbReference type="OrthoDB" id="571223at2"/>
<organism evidence="7 8">
    <name type="scientific">Acaryochloris thomasi RCC1774</name>
    <dbReference type="NCBI Taxonomy" id="1764569"/>
    <lineage>
        <taxon>Bacteria</taxon>
        <taxon>Bacillati</taxon>
        <taxon>Cyanobacteriota</taxon>
        <taxon>Cyanophyceae</taxon>
        <taxon>Acaryochloridales</taxon>
        <taxon>Acaryochloridaceae</taxon>
        <taxon>Acaryochloris</taxon>
        <taxon>Acaryochloris thomasi</taxon>
    </lineage>
</organism>
<evidence type="ECO:0000256" key="4">
    <source>
        <dbReference type="ARBA" id="ARBA00023136"/>
    </source>
</evidence>
<comment type="subcellular location">
    <subcellularLocation>
        <location evidence="1">Membrane</location>
        <topology evidence="1">Multi-pass membrane protein</topology>
    </subcellularLocation>
</comment>
<gene>
    <name evidence="7" type="ORF">C1752_04452</name>
</gene>
<dbReference type="GO" id="GO:0016020">
    <property type="term" value="C:membrane"/>
    <property type="evidence" value="ECO:0007669"/>
    <property type="project" value="UniProtKB-SubCell"/>
</dbReference>
<dbReference type="InterPro" id="IPR051533">
    <property type="entry name" value="WaaL-like"/>
</dbReference>
<feature type="transmembrane region" description="Helical" evidence="5">
    <location>
        <begin position="356"/>
        <end position="378"/>
    </location>
</feature>
<protein>
    <recommendedName>
        <fullName evidence="6">O-antigen ligase-related domain-containing protein</fullName>
    </recommendedName>
</protein>
<feature type="transmembrane region" description="Helical" evidence="5">
    <location>
        <begin position="246"/>
        <end position="265"/>
    </location>
</feature>
<proteinExistence type="predicted"/>
<comment type="caution">
    <text evidence="7">The sequence shown here is derived from an EMBL/GenBank/DDBJ whole genome shotgun (WGS) entry which is preliminary data.</text>
</comment>
<feature type="transmembrane region" description="Helical" evidence="5">
    <location>
        <begin position="408"/>
        <end position="427"/>
    </location>
</feature>
<evidence type="ECO:0000256" key="1">
    <source>
        <dbReference type="ARBA" id="ARBA00004141"/>
    </source>
</evidence>
<feature type="transmembrane region" description="Helical" evidence="5">
    <location>
        <begin position="139"/>
        <end position="161"/>
    </location>
</feature>
<feature type="transmembrane region" description="Helical" evidence="5">
    <location>
        <begin position="271"/>
        <end position="289"/>
    </location>
</feature>
<dbReference type="Pfam" id="PF04932">
    <property type="entry name" value="Wzy_C"/>
    <property type="match status" value="1"/>
</dbReference>
<evidence type="ECO:0000256" key="2">
    <source>
        <dbReference type="ARBA" id="ARBA00022692"/>
    </source>
</evidence>
<feature type="transmembrane region" description="Helical" evidence="5">
    <location>
        <begin position="207"/>
        <end position="225"/>
    </location>
</feature>
<dbReference type="PANTHER" id="PTHR37422">
    <property type="entry name" value="TEICHURONIC ACID BIOSYNTHESIS PROTEIN TUAE"/>
    <property type="match status" value="1"/>
</dbReference>
<name>A0A2W1JDA6_9CYAN</name>
<feature type="transmembrane region" description="Helical" evidence="5">
    <location>
        <begin position="70"/>
        <end position="92"/>
    </location>
</feature>
<accession>A0A2W1JDA6</accession>
<dbReference type="EMBL" id="PQWO01000014">
    <property type="protein sequence ID" value="PZD71748.1"/>
    <property type="molecule type" value="Genomic_DNA"/>
</dbReference>
<keyword evidence="3 5" id="KW-1133">Transmembrane helix</keyword>
<evidence type="ECO:0000259" key="6">
    <source>
        <dbReference type="Pfam" id="PF04932"/>
    </source>
</evidence>
<keyword evidence="8" id="KW-1185">Reference proteome</keyword>
<dbReference type="InterPro" id="IPR007016">
    <property type="entry name" value="O-antigen_ligase-rel_domated"/>
</dbReference>
<feature type="domain" description="O-antigen ligase-related" evidence="6">
    <location>
        <begin position="232"/>
        <end position="368"/>
    </location>
</feature>
<keyword evidence="2 5" id="KW-0812">Transmembrane</keyword>
<sequence length="445" mass="49732">MLQASHSPLRRRHVVPDSELGQLSRAERIIYWTILLTPLWWVLGIQPLLFPAVVIGLLASSFDADKLLRIPLPLCIWAWLGMGIVMLWTAFTGLSEQGWDISKAIATVVTFLKGYFLIFACFLLPMWNRVRVAVITRAVVWMTSGYLISLTVQITLLFLGLSRAFSPPWARFMPGNPLSFRVNAATFQPFFGIPLPRTPLYMPDPPILGICGLLCFLICLGEPNHRLRQLGMAGSLSALIISQSRLGWICLPIALLIIALFRSPIARQGAIWVSALISLLCTLLGGLTLSELLNKPLTVFTNARPASSTDREFVVRKTLEAWQESPWLGWGVAHDSAKWHTFEITLGSFSSYAGVLYLHGILGFVCLITAIGSTLWHFLLPALRGNLLCKKAFASVVALSLFMEGIPLSWMAVYFWYFLIWLGAIISQQKQEKNSMKKLENFSPI</sequence>
<dbReference type="Proteomes" id="UP000248857">
    <property type="component" value="Unassembled WGS sequence"/>
</dbReference>
<dbReference type="AlphaFoldDB" id="A0A2W1JDA6"/>
<evidence type="ECO:0000256" key="3">
    <source>
        <dbReference type="ARBA" id="ARBA00022989"/>
    </source>
</evidence>
<feature type="transmembrane region" description="Helical" evidence="5">
    <location>
        <begin position="104"/>
        <end position="127"/>
    </location>
</feature>
<reference evidence="7 8" key="1">
    <citation type="journal article" date="2018" name="Sci. Rep.">
        <title>A novel species of the marine cyanobacterium Acaryochloris with a unique pigment content and lifestyle.</title>
        <authorList>
            <person name="Partensky F."/>
            <person name="Six C."/>
            <person name="Ratin M."/>
            <person name="Garczarek L."/>
            <person name="Vaulot D."/>
            <person name="Probert I."/>
            <person name="Calteau A."/>
            <person name="Gourvil P."/>
            <person name="Marie D."/>
            <person name="Grebert T."/>
            <person name="Bouchier C."/>
            <person name="Le Panse S."/>
            <person name="Gachenot M."/>
            <person name="Rodriguez F."/>
            <person name="Garrido J.L."/>
        </authorList>
    </citation>
    <scope>NUCLEOTIDE SEQUENCE [LARGE SCALE GENOMIC DNA]</scope>
    <source>
        <strain evidence="7 8">RCC1774</strain>
    </source>
</reference>
<evidence type="ECO:0000313" key="8">
    <source>
        <dbReference type="Proteomes" id="UP000248857"/>
    </source>
</evidence>
<keyword evidence="4 5" id="KW-0472">Membrane</keyword>
<feature type="transmembrane region" description="Helical" evidence="5">
    <location>
        <begin position="29"/>
        <end position="58"/>
    </location>
</feature>